<reference evidence="2 3" key="1">
    <citation type="submission" date="2016-10" db="EMBL/GenBank/DDBJ databases">
        <authorList>
            <person name="de Groot N.N."/>
        </authorList>
    </citation>
    <scope>NUCLEOTIDE SEQUENCE [LARGE SCALE GENOMIC DNA]</scope>
    <source>
        <strain evidence="2 3">S137</strain>
    </source>
</reference>
<sequence>MSRNKLTPQDTSGRLWNFVVNFFWAIVWLGRSIIRIVKKKI</sequence>
<feature type="transmembrane region" description="Helical" evidence="1">
    <location>
        <begin position="15"/>
        <end position="34"/>
    </location>
</feature>
<evidence type="ECO:0000313" key="2">
    <source>
        <dbReference type="EMBL" id="SDO75381.1"/>
    </source>
</evidence>
<dbReference type="Proteomes" id="UP000182412">
    <property type="component" value="Unassembled WGS sequence"/>
</dbReference>
<proteinExistence type="predicted"/>
<protein>
    <submittedName>
        <fullName evidence="2">Uncharacterized protein</fullName>
    </submittedName>
</protein>
<organism evidence="2 3">
    <name type="scientific">Selenomonas ruminantium</name>
    <dbReference type="NCBI Taxonomy" id="971"/>
    <lineage>
        <taxon>Bacteria</taxon>
        <taxon>Bacillati</taxon>
        <taxon>Bacillota</taxon>
        <taxon>Negativicutes</taxon>
        <taxon>Selenomonadales</taxon>
        <taxon>Selenomonadaceae</taxon>
        <taxon>Selenomonas</taxon>
    </lineage>
</organism>
<evidence type="ECO:0000313" key="3">
    <source>
        <dbReference type="Proteomes" id="UP000182412"/>
    </source>
</evidence>
<name>A0A1H0M508_SELRU</name>
<accession>A0A1H0M508</accession>
<dbReference type="EMBL" id="FNJQ01000001">
    <property type="protein sequence ID" value="SDO75381.1"/>
    <property type="molecule type" value="Genomic_DNA"/>
</dbReference>
<gene>
    <name evidence="2" type="ORF">SAMN05216366_10127</name>
</gene>
<keyword evidence="1" id="KW-1133">Transmembrane helix</keyword>
<evidence type="ECO:0000256" key="1">
    <source>
        <dbReference type="SAM" id="Phobius"/>
    </source>
</evidence>
<keyword evidence="1" id="KW-0472">Membrane</keyword>
<dbReference type="AlphaFoldDB" id="A0A1H0M508"/>
<keyword evidence="1" id="KW-0812">Transmembrane</keyword>